<keyword evidence="2" id="KW-0238">DNA-binding</keyword>
<accession>C0GKZ9</accession>
<dbReference type="GO" id="GO:0003700">
    <property type="term" value="F:DNA-binding transcription factor activity"/>
    <property type="evidence" value="ECO:0007669"/>
    <property type="project" value="InterPro"/>
</dbReference>
<dbReference type="PROSITE" id="PS50995">
    <property type="entry name" value="HTH_MARR_2"/>
    <property type="match status" value="1"/>
</dbReference>
<dbReference type="EMBL" id="ACJM01000033">
    <property type="protein sequence ID" value="EEG75986.1"/>
    <property type="molecule type" value="Genomic_DNA"/>
</dbReference>
<dbReference type="PANTHER" id="PTHR42756">
    <property type="entry name" value="TRANSCRIPTIONAL REGULATOR, MARR"/>
    <property type="match status" value="1"/>
</dbReference>
<dbReference type="PANTHER" id="PTHR42756:SF1">
    <property type="entry name" value="TRANSCRIPTIONAL REPRESSOR OF EMRAB OPERON"/>
    <property type="match status" value="1"/>
</dbReference>
<gene>
    <name evidence="5" type="ORF">DealDRAFT_3159</name>
</gene>
<sequence>MHSQQELARFREIIRLLGKNINFFDKFGASCCGISASQWQVIWEIGSAGEISLNEVAALLNLDSSTMSRAINNLAAQDVVQRQTDPVDRRYVKIHLTPKGMDFYRRMEEMIERYYGTVLYSIPADKRNQVTESLELLLKALQENKCC</sequence>
<feature type="domain" description="HTH marR-type" evidence="4">
    <location>
        <begin position="1"/>
        <end position="139"/>
    </location>
</feature>
<dbReference type="eggNOG" id="COG1846">
    <property type="taxonomic scope" value="Bacteria"/>
</dbReference>
<name>C0GKZ9_DETAL</name>
<protein>
    <submittedName>
        <fullName evidence="5">Transcriptional regulator, MarR family</fullName>
    </submittedName>
</protein>
<keyword evidence="6" id="KW-1185">Reference proteome</keyword>
<keyword evidence="1" id="KW-0805">Transcription regulation</keyword>
<evidence type="ECO:0000256" key="1">
    <source>
        <dbReference type="ARBA" id="ARBA00023015"/>
    </source>
</evidence>
<dbReference type="InterPro" id="IPR000835">
    <property type="entry name" value="HTH_MarR-typ"/>
</dbReference>
<dbReference type="InterPro" id="IPR036388">
    <property type="entry name" value="WH-like_DNA-bd_sf"/>
</dbReference>
<evidence type="ECO:0000313" key="6">
    <source>
        <dbReference type="Proteomes" id="UP000006443"/>
    </source>
</evidence>
<dbReference type="PRINTS" id="PR00598">
    <property type="entry name" value="HTHMARR"/>
</dbReference>
<dbReference type="Gene3D" id="1.10.10.10">
    <property type="entry name" value="Winged helix-like DNA-binding domain superfamily/Winged helix DNA-binding domain"/>
    <property type="match status" value="1"/>
</dbReference>
<dbReference type="GO" id="GO:0003677">
    <property type="term" value="F:DNA binding"/>
    <property type="evidence" value="ECO:0007669"/>
    <property type="project" value="UniProtKB-KW"/>
</dbReference>
<dbReference type="InterPro" id="IPR036390">
    <property type="entry name" value="WH_DNA-bd_sf"/>
</dbReference>
<dbReference type="STRING" id="555088.DealDRAFT_3159"/>
<dbReference type="SUPFAM" id="SSF46785">
    <property type="entry name" value="Winged helix' DNA-binding domain"/>
    <property type="match status" value="1"/>
</dbReference>
<evidence type="ECO:0000256" key="3">
    <source>
        <dbReference type="ARBA" id="ARBA00023163"/>
    </source>
</evidence>
<evidence type="ECO:0000256" key="2">
    <source>
        <dbReference type="ARBA" id="ARBA00023125"/>
    </source>
</evidence>
<dbReference type="Pfam" id="PF12802">
    <property type="entry name" value="MarR_2"/>
    <property type="match status" value="1"/>
</dbReference>
<proteinExistence type="predicted"/>
<dbReference type="AlphaFoldDB" id="C0GKZ9"/>
<dbReference type="RefSeq" id="WP_008519319.1">
    <property type="nucleotide sequence ID" value="NZ_ACJM01000033.1"/>
</dbReference>
<keyword evidence="3" id="KW-0804">Transcription</keyword>
<comment type="caution">
    <text evidence="5">The sequence shown here is derived from an EMBL/GenBank/DDBJ whole genome shotgun (WGS) entry which is preliminary data.</text>
</comment>
<organism evidence="5 6">
    <name type="scientific">Dethiobacter alkaliphilus AHT 1</name>
    <dbReference type="NCBI Taxonomy" id="555088"/>
    <lineage>
        <taxon>Bacteria</taxon>
        <taxon>Bacillati</taxon>
        <taxon>Bacillota</taxon>
        <taxon>Dethiobacteria</taxon>
        <taxon>Dethiobacterales</taxon>
        <taxon>Dethiobacteraceae</taxon>
        <taxon>Dethiobacter</taxon>
    </lineage>
</organism>
<dbReference type="Proteomes" id="UP000006443">
    <property type="component" value="Unassembled WGS sequence"/>
</dbReference>
<evidence type="ECO:0000259" key="4">
    <source>
        <dbReference type="PROSITE" id="PS50995"/>
    </source>
</evidence>
<evidence type="ECO:0000313" key="5">
    <source>
        <dbReference type="EMBL" id="EEG75986.1"/>
    </source>
</evidence>
<dbReference type="SMART" id="SM00347">
    <property type="entry name" value="HTH_MARR"/>
    <property type="match status" value="1"/>
</dbReference>
<dbReference type="OrthoDB" id="1856632at2"/>
<reference evidence="5 6" key="1">
    <citation type="submission" date="2009-02" db="EMBL/GenBank/DDBJ databases">
        <title>Sequencing of the draft genome and assembly of Dethiobacter alkaliphilus AHT 1.</title>
        <authorList>
            <consortium name="US DOE Joint Genome Institute (JGI-PGF)"/>
            <person name="Lucas S."/>
            <person name="Copeland A."/>
            <person name="Lapidus A."/>
            <person name="Glavina del Rio T."/>
            <person name="Dalin E."/>
            <person name="Tice H."/>
            <person name="Bruce D."/>
            <person name="Goodwin L."/>
            <person name="Pitluck S."/>
            <person name="Larimer F."/>
            <person name="Land M.L."/>
            <person name="Hauser L."/>
            <person name="Muyzer G."/>
        </authorList>
    </citation>
    <scope>NUCLEOTIDE SEQUENCE [LARGE SCALE GENOMIC DNA]</scope>
    <source>
        <strain evidence="5 6">AHT 1</strain>
    </source>
</reference>